<keyword evidence="3" id="KW-1185">Reference proteome</keyword>
<evidence type="ECO:0000313" key="2">
    <source>
        <dbReference type="EMBL" id="OJD14734.1"/>
    </source>
</evidence>
<dbReference type="Proteomes" id="UP000242791">
    <property type="component" value="Unassembled WGS sequence"/>
</dbReference>
<comment type="caution">
    <text evidence="2">The sequence shown here is derived from an EMBL/GenBank/DDBJ whole genome shotgun (WGS) entry which is preliminary data.</text>
</comment>
<sequence>MSFFGNLGDIRPLLSTGVDDPGPYLSTVGSRLPFRTSSVYSDISPGPFKTGCSYLNEPDCIFDMYTAEHNDFAPGFEDESHTMEDFHTIPTQSKVSDMELAEY</sequence>
<protein>
    <submittedName>
        <fullName evidence="2">Uncharacterized protein</fullName>
    </submittedName>
</protein>
<dbReference type="EMBL" id="LGTZ01002367">
    <property type="protein sequence ID" value="OJD14734.1"/>
    <property type="molecule type" value="Genomic_DNA"/>
</dbReference>
<dbReference type="VEuPathDB" id="FungiDB:ACJ73_09048"/>
<reference evidence="2 3" key="1">
    <citation type="submission" date="2015-08" db="EMBL/GenBank/DDBJ databases">
        <title>Emmonsia species relationships and genome sequence.</title>
        <authorList>
            <person name="Cuomo C.A."/>
            <person name="Schwartz I.S."/>
            <person name="Kenyon C."/>
            <person name="De Hoog G.S."/>
            <person name="Govender N.P."/>
            <person name="Botha A."/>
            <person name="Moreno L."/>
            <person name="De Vries M."/>
            <person name="Munoz J.F."/>
            <person name="Stielow J.B."/>
        </authorList>
    </citation>
    <scope>NUCLEOTIDE SEQUENCE [LARGE SCALE GENOMIC DNA]</scope>
    <source>
        <strain evidence="2 3">EI222</strain>
    </source>
</reference>
<name>A0A1J9PFI0_9EURO</name>
<proteinExistence type="predicted"/>
<feature type="region of interest" description="Disordered" evidence="1">
    <location>
        <begin position="1"/>
        <end position="21"/>
    </location>
</feature>
<organism evidence="2 3">
    <name type="scientific">Blastomyces percursus</name>
    <dbReference type="NCBI Taxonomy" id="1658174"/>
    <lineage>
        <taxon>Eukaryota</taxon>
        <taxon>Fungi</taxon>
        <taxon>Dikarya</taxon>
        <taxon>Ascomycota</taxon>
        <taxon>Pezizomycotina</taxon>
        <taxon>Eurotiomycetes</taxon>
        <taxon>Eurotiomycetidae</taxon>
        <taxon>Onygenales</taxon>
        <taxon>Ajellomycetaceae</taxon>
        <taxon>Blastomyces</taxon>
    </lineage>
</organism>
<gene>
    <name evidence="2" type="ORF">ACJ73_09048</name>
</gene>
<dbReference type="AlphaFoldDB" id="A0A1J9PFI0"/>
<evidence type="ECO:0000256" key="1">
    <source>
        <dbReference type="SAM" id="MobiDB-lite"/>
    </source>
</evidence>
<evidence type="ECO:0000313" key="3">
    <source>
        <dbReference type="Proteomes" id="UP000242791"/>
    </source>
</evidence>
<accession>A0A1J9PFI0</accession>